<evidence type="ECO:0000313" key="3">
    <source>
        <dbReference type="Proteomes" id="UP001530293"/>
    </source>
</evidence>
<protein>
    <submittedName>
        <fullName evidence="2">Uncharacterized protein</fullName>
    </submittedName>
</protein>
<feature type="compositionally biased region" description="Polar residues" evidence="1">
    <location>
        <begin position="116"/>
        <end position="145"/>
    </location>
</feature>
<reference evidence="2 3" key="1">
    <citation type="submission" date="2024-10" db="EMBL/GenBank/DDBJ databases">
        <title>Updated reference genomes for cyclostephanoid diatoms.</title>
        <authorList>
            <person name="Roberts W.R."/>
            <person name="Alverson A.J."/>
        </authorList>
    </citation>
    <scope>NUCLEOTIDE SEQUENCE [LARGE SCALE GENOMIC DNA]</scope>
    <source>
        <strain evidence="2 3">AJA232-27</strain>
    </source>
</reference>
<feature type="compositionally biased region" description="Low complexity" evidence="1">
    <location>
        <begin position="49"/>
        <end position="106"/>
    </location>
</feature>
<organism evidence="2 3">
    <name type="scientific">Discostella pseudostelligera</name>
    <dbReference type="NCBI Taxonomy" id="259834"/>
    <lineage>
        <taxon>Eukaryota</taxon>
        <taxon>Sar</taxon>
        <taxon>Stramenopiles</taxon>
        <taxon>Ochrophyta</taxon>
        <taxon>Bacillariophyta</taxon>
        <taxon>Coscinodiscophyceae</taxon>
        <taxon>Thalassiosirophycidae</taxon>
        <taxon>Stephanodiscales</taxon>
        <taxon>Stephanodiscaceae</taxon>
        <taxon>Discostella</taxon>
    </lineage>
</organism>
<comment type="caution">
    <text evidence="2">The sequence shown here is derived from an EMBL/GenBank/DDBJ whole genome shotgun (WGS) entry which is preliminary data.</text>
</comment>
<name>A0ABD3ND70_9STRA</name>
<feature type="compositionally biased region" description="Polar residues" evidence="1">
    <location>
        <begin position="303"/>
        <end position="316"/>
    </location>
</feature>
<gene>
    <name evidence="2" type="ORF">ACHAWU_005317</name>
</gene>
<evidence type="ECO:0000256" key="1">
    <source>
        <dbReference type="SAM" id="MobiDB-lite"/>
    </source>
</evidence>
<feature type="compositionally biased region" description="Low complexity" evidence="1">
    <location>
        <begin position="408"/>
        <end position="422"/>
    </location>
</feature>
<feature type="compositionally biased region" description="Low complexity" evidence="1">
    <location>
        <begin position="164"/>
        <end position="182"/>
    </location>
</feature>
<feature type="compositionally biased region" description="Gly residues" evidence="1">
    <location>
        <begin position="576"/>
        <end position="593"/>
    </location>
</feature>
<feature type="compositionally biased region" description="Polar residues" evidence="1">
    <location>
        <begin position="462"/>
        <end position="480"/>
    </location>
</feature>
<dbReference type="Proteomes" id="UP001530293">
    <property type="component" value="Unassembled WGS sequence"/>
</dbReference>
<evidence type="ECO:0000313" key="2">
    <source>
        <dbReference type="EMBL" id="KAL3772266.1"/>
    </source>
</evidence>
<feature type="compositionally biased region" description="Basic and acidic residues" evidence="1">
    <location>
        <begin position="338"/>
        <end position="352"/>
    </location>
</feature>
<dbReference type="AlphaFoldDB" id="A0ABD3ND70"/>
<dbReference type="EMBL" id="JALLBG020000013">
    <property type="protein sequence ID" value="KAL3772266.1"/>
    <property type="molecule type" value="Genomic_DNA"/>
</dbReference>
<feature type="region of interest" description="Disordered" evidence="1">
    <location>
        <begin position="267"/>
        <end position="535"/>
    </location>
</feature>
<feature type="region of interest" description="Disordered" evidence="1">
    <location>
        <begin position="1"/>
        <end position="228"/>
    </location>
</feature>
<feature type="compositionally biased region" description="Polar residues" evidence="1">
    <location>
        <begin position="517"/>
        <end position="535"/>
    </location>
</feature>
<keyword evidence="3" id="KW-1185">Reference proteome</keyword>
<feature type="compositionally biased region" description="Basic residues" evidence="1">
    <location>
        <begin position="183"/>
        <end position="192"/>
    </location>
</feature>
<feature type="region of interest" description="Disordered" evidence="1">
    <location>
        <begin position="574"/>
        <end position="602"/>
    </location>
</feature>
<feature type="compositionally biased region" description="Low complexity" evidence="1">
    <location>
        <begin position="19"/>
        <end position="37"/>
    </location>
</feature>
<proteinExistence type="predicted"/>
<sequence>MVSTTATTLASNRRKYRLAQQNSRSSSSSSEAAAAQGQGQGHVEGSGPTAATTTKSAAAAVSGQSSSATTHAHTASASGSMTMTMSLAANSNSARSTSSIPSPSATMLTRGRRSPHSATATRPQHLNFQQQPSYEYSQAPAPSSNSKEEAPTTETFGGISNNNSTATATVTAAAAATTTTTRGRSRRSRAATRRGVGGTGMGRVGRDHGAGSSVGSNSNIGHSHADDADQVPVEEQDDIFSSLSSVDNASSNDGGAGAGVQPYRQRIHRNSQQQQLQRHVEEDDHNGTPLNLQVVESVDSDDSGTCFNSVGTTTPRQPSPRHHVGGAHHGNNNNHLLDNLHAEFGQEQRQPDDPDQPDFNITNSRQQRLLPSSKTKNRWRNNRGISNADNNMHLNSSDTLSPLHEHVSAAADSSTSPSTPSSFGKHGGNTIHEQQDEFGSKQSLPRDRNRSIWDRPEEMVANNHTSKNTRSVGPSDNGSAAYSEFDWDGSSSHQLVGTGGGGGGGGGGGWDNYHAQHATSNTRQGPPSAQGSSAVEYSRYDADHDAQTYTNSSVGARGVEPFQRDATLYKRLARQNGGGTLSNNGDGGGGNGGDDSNDDSNTDAAIFNQTNIKATFGVCAAATLGGAILGPIGILVGAASVGIGMGVMQIPEEQRNNVRNHAATSLEKMRNLAFDVSDTMSNNCAKYSGAEPSEVVGMVVPNDILDRCGCLPTNSGDGDDRGDKVRATGVAGSVVDDGHSLTGTDTNFEVRSEGSSPIGMNRLVGEVFGDEQNHVSPISQQINLVGGVGGMGSAGDIKGRGSVSAGGDVHGGVGSSGDEDAGQRVACGRKGEQYSISCHQHH</sequence>
<feature type="compositionally biased region" description="Polar residues" evidence="1">
    <location>
        <begin position="383"/>
        <end position="400"/>
    </location>
</feature>
<feature type="compositionally biased region" description="Polar residues" evidence="1">
    <location>
        <begin position="359"/>
        <end position="374"/>
    </location>
</feature>
<feature type="compositionally biased region" description="Basic and acidic residues" evidence="1">
    <location>
        <begin position="433"/>
        <end position="458"/>
    </location>
</feature>
<feature type="compositionally biased region" description="Polar residues" evidence="1">
    <location>
        <begin position="1"/>
        <end position="11"/>
    </location>
</feature>
<feature type="compositionally biased region" description="Gly residues" evidence="1">
    <location>
        <begin position="497"/>
        <end position="510"/>
    </location>
</feature>
<accession>A0ABD3ND70</accession>
<feature type="compositionally biased region" description="Polar residues" evidence="1">
    <location>
        <begin position="152"/>
        <end position="163"/>
    </location>
</feature>